<accession>A0A8X6XSS4</accession>
<name>A0A8X6XSS4_9ARAC</name>
<dbReference type="EMBL" id="BMAV01011847">
    <property type="protein sequence ID" value="GFY58000.1"/>
    <property type="molecule type" value="Genomic_DNA"/>
</dbReference>
<protein>
    <submittedName>
        <fullName evidence="1">Uncharacterized protein</fullName>
    </submittedName>
</protein>
<dbReference type="AlphaFoldDB" id="A0A8X6XSS4"/>
<reference evidence="1" key="1">
    <citation type="submission" date="2020-08" db="EMBL/GenBank/DDBJ databases">
        <title>Multicomponent nature underlies the extraordinary mechanical properties of spider dragline silk.</title>
        <authorList>
            <person name="Kono N."/>
            <person name="Nakamura H."/>
            <person name="Mori M."/>
            <person name="Yoshida Y."/>
            <person name="Ohtoshi R."/>
            <person name="Malay A.D."/>
            <person name="Moran D.A.P."/>
            <person name="Tomita M."/>
            <person name="Numata K."/>
            <person name="Arakawa K."/>
        </authorList>
    </citation>
    <scope>NUCLEOTIDE SEQUENCE</scope>
</reference>
<evidence type="ECO:0000313" key="1">
    <source>
        <dbReference type="EMBL" id="GFY58000.1"/>
    </source>
</evidence>
<keyword evidence="2" id="KW-1185">Reference proteome</keyword>
<evidence type="ECO:0000313" key="2">
    <source>
        <dbReference type="Proteomes" id="UP000886998"/>
    </source>
</evidence>
<organism evidence="1 2">
    <name type="scientific">Trichonephila inaurata madagascariensis</name>
    <dbReference type="NCBI Taxonomy" id="2747483"/>
    <lineage>
        <taxon>Eukaryota</taxon>
        <taxon>Metazoa</taxon>
        <taxon>Ecdysozoa</taxon>
        <taxon>Arthropoda</taxon>
        <taxon>Chelicerata</taxon>
        <taxon>Arachnida</taxon>
        <taxon>Araneae</taxon>
        <taxon>Araneomorphae</taxon>
        <taxon>Entelegynae</taxon>
        <taxon>Araneoidea</taxon>
        <taxon>Nephilidae</taxon>
        <taxon>Trichonephila</taxon>
        <taxon>Trichonephila inaurata</taxon>
    </lineage>
</organism>
<gene>
    <name evidence="1" type="ORF">TNIN_262751</name>
</gene>
<sequence>MLLRHRIDSEVYLDEPKWYYKKNCWVRTFIKYSKQIHVELHIIWISGGEDNIMGKFGYMEYRVLGSVAPYSRENYELVNTIVHHHIIDFVSEAYNFFRTNR</sequence>
<comment type="caution">
    <text evidence="1">The sequence shown here is derived from an EMBL/GenBank/DDBJ whole genome shotgun (WGS) entry which is preliminary data.</text>
</comment>
<dbReference type="Proteomes" id="UP000886998">
    <property type="component" value="Unassembled WGS sequence"/>
</dbReference>
<proteinExistence type="predicted"/>